<dbReference type="Gene3D" id="2.60.300.12">
    <property type="entry name" value="HesB-like domain"/>
    <property type="match status" value="1"/>
</dbReference>
<evidence type="ECO:0000259" key="1">
    <source>
        <dbReference type="Pfam" id="PF01521"/>
    </source>
</evidence>
<name>A0A1H3U9D5_9BACI</name>
<sequence>MKLTVTEQAAQFYIQEMGLSAGDSLTFYVRVGGVGSGGFSAGIVQGEPDIDYTVTQTAALRFCVTNEDEWYFDGMTIDYDTDKGELLFANPKIDDVTTPL</sequence>
<dbReference type="InterPro" id="IPR000361">
    <property type="entry name" value="ATAP_core_dom"/>
</dbReference>
<dbReference type="Pfam" id="PF01521">
    <property type="entry name" value="Fe-S_biosyn"/>
    <property type="match status" value="1"/>
</dbReference>
<proteinExistence type="predicted"/>
<dbReference type="OrthoDB" id="1645729at2"/>
<evidence type="ECO:0000313" key="2">
    <source>
        <dbReference type="EMBL" id="SDZ58415.1"/>
    </source>
</evidence>
<evidence type="ECO:0000313" key="3">
    <source>
        <dbReference type="Proteomes" id="UP000198935"/>
    </source>
</evidence>
<dbReference type="Proteomes" id="UP000198935">
    <property type="component" value="Unassembled WGS sequence"/>
</dbReference>
<organism evidence="2 3">
    <name type="scientific">Evansella caseinilytica</name>
    <dbReference type="NCBI Taxonomy" id="1503961"/>
    <lineage>
        <taxon>Bacteria</taxon>
        <taxon>Bacillati</taxon>
        <taxon>Bacillota</taxon>
        <taxon>Bacilli</taxon>
        <taxon>Bacillales</taxon>
        <taxon>Bacillaceae</taxon>
        <taxon>Evansella</taxon>
    </lineage>
</organism>
<dbReference type="AlphaFoldDB" id="A0A1H3U9D5"/>
<reference evidence="3" key="1">
    <citation type="submission" date="2016-10" db="EMBL/GenBank/DDBJ databases">
        <authorList>
            <person name="Varghese N."/>
            <person name="Submissions S."/>
        </authorList>
    </citation>
    <scope>NUCLEOTIDE SEQUENCE [LARGE SCALE GENOMIC DNA]</scope>
    <source>
        <strain evidence="3">SP</strain>
    </source>
</reference>
<dbReference type="EMBL" id="FNPI01000019">
    <property type="protein sequence ID" value="SDZ58415.1"/>
    <property type="molecule type" value="Genomic_DNA"/>
</dbReference>
<accession>A0A1H3U9D5</accession>
<dbReference type="STRING" id="1503961.SAMN05421736_11934"/>
<protein>
    <submittedName>
        <fullName evidence="2">Uncharacterized protein YneR</fullName>
    </submittedName>
</protein>
<keyword evidence="3" id="KW-1185">Reference proteome</keyword>
<dbReference type="SUPFAM" id="SSF89360">
    <property type="entry name" value="HesB-like domain"/>
    <property type="match status" value="1"/>
</dbReference>
<feature type="domain" description="Core" evidence="1">
    <location>
        <begin position="1"/>
        <end position="91"/>
    </location>
</feature>
<dbReference type="InterPro" id="IPR035903">
    <property type="entry name" value="HesB-like_dom_sf"/>
</dbReference>
<gene>
    <name evidence="2" type="ORF">SAMN05421736_11934</name>
</gene>